<dbReference type="GO" id="GO:0003962">
    <property type="term" value="F:cystathionine gamma-synthase activity"/>
    <property type="evidence" value="ECO:0007669"/>
    <property type="project" value="TreeGrafter"/>
</dbReference>
<evidence type="ECO:0008006" key="5">
    <source>
        <dbReference type="Google" id="ProtNLM"/>
    </source>
</evidence>
<dbReference type="PANTHER" id="PTHR42699">
    <property type="match status" value="1"/>
</dbReference>
<dbReference type="InterPro" id="IPR051750">
    <property type="entry name" value="Trans-sulfuration_enzymes"/>
</dbReference>
<dbReference type="InterPro" id="IPR015421">
    <property type="entry name" value="PyrdxlP-dep_Trfase_major"/>
</dbReference>
<reference evidence="3" key="2">
    <citation type="submission" date="2020-02" db="EMBL/GenBank/DDBJ databases">
        <title>Identification and distribution of gene clusters putatively required for synthesis of sphingolipid metabolism inhibitors in phylogenetically diverse species of the filamentous fungus Fusarium.</title>
        <authorList>
            <person name="Kim H.-S."/>
            <person name="Busman M."/>
            <person name="Brown D.W."/>
            <person name="Divon H."/>
            <person name="Uhlig S."/>
            <person name="Proctor R.H."/>
        </authorList>
    </citation>
    <scope>NUCLEOTIDE SEQUENCE</scope>
    <source>
        <strain evidence="3">NRRL 25174</strain>
    </source>
</reference>
<evidence type="ECO:0000313" key="3">
    <source>
        <dbReference type="EMBL" id="KAF4336262.1"/>
    </source>
</evidence>
<dbReference type="OrthoDB" id="10047078at2759"/>
<dbReference type="InterPro" id="IPR042099">
    <property type="entry name" value="ANL_N_sf"/>
</dbReference>
<evidence type="ECO:0000256" key="1">
    <source>
        <dbReference type="ARBA" id="ARBA00001933"/>
    </source>
</evidence>
<dbReference type="SUPFAM" id="SSF56801">
    <property type="entry name" value="Acetyl-CoA synthetase-like"/>
    <property type="match status" value="1"/>
</dbReference>
<proteinExistence type="predicted"/>
<sequence>MSPSPTHSLSDVLAVARMHPFYCSAKYPPDDEAIQDAREKAALKSGQSDLRSWPLLQKRNLYTVIERLINDTNPDNKFRKNVYTSVTGGGGGVSKPLFFATDALENRRQRALFGEFLKKLGIIEPGDWVLSTHHGGGLYRSLDLTLEILENAGASVLAAGHHCTPSTNVQVLQDFNVNVLTGDSSQIVSIVHQISTMPDDEKNINVNKIIYTSEGLSAMQRTQIYKVLGPVAIYSLLGSAEAGPYGASSPFLIDLDPAANYNDFIIDTRMTIIEILPLFCAQGQSDRVPEPVPEGETGVIAQTVLTRLRHPVIRYITGDIGSLHHLPRKAVGRIAKQDVQYYHVLRLHGRDQRFSFMWDGCDFQLEKLTNLLLDPQMGVLLWQVILDKMALSKEVSLEIRLLCGQSARDTKHLEEIVGRLKVCLDVSSSNEHKFKTTFVEDAVSSSLPTWESVVSLSERDEESLEGIDYSYPRFFINKPLRALIHRVKERLDIEENVEICFIYPSAEIATVCATKMRSASVEPNPEIHTIRFSTANFGTQENKNNYLSFSLVLLPPDLKRKAMMFWTNLGAGITNRHAEYCVEHFNQLGSFSLTAKFNTSATVTPLQDPSSETWLQNGPKDMQDLKAYIAQLSTSERTDLKAVKAEDVFIFPTGMNAISTASEAIARLNPDSKVVAYGNIKFTSPNLQRIRQLADEYELIVACDETVGNFINVDLLSFVDVIMTSLTKMFSGAANVTGGRLVCCFPKDIQALKRNSVNMAERVQKANENALMLVDLFGKHPSVAQVNHPSRGPTSQNYEKCRRQNGGYSNVCSVVFQNPESAQLFYNELDVCKGSSFGTNFTLVIPFVQLAVCQAQEKCEEYGLPRHVLRISVGLEDTSEICSKMSEALAEIERFERMPRSVQFGL</sequence>
<dbReference type="GO" id="GO:0030170">
    <property type="term" value="F:pyridoxal phosphate binding"/>
    <property type="evidence" value="ECO:0007669"/>
    <property type="project" value="InterPro"/>
</dbReference>
<name>A0A9P5AE54_9HYPO</name>
<dbReference type="PANTHER" id="PTHR42699:SF1">
    <property type="entry name" value="CYSTATHIONINE GAMMA-SYNTHASE-RELATED"/>
    <property type="match status" value="1"/>
</dbReference>
<protein>
    <recommendedName>
        <fullName evidence="5">Cystathionine beta-lyase</fullName>
    </recommendedName>
</protein>
<evidence type="ECO:0000256" key="2">
    <source>
        <dbReference type="ARBA" id="ARBA00022898"/>
    </source>
</evidence>
<comment type="caution">
    <text evidence="3">The sequence shown here is derived from an EMBL/GenBank/DDBJ whole genome shotgun (WGS) entry which is preliminary data.</text>
</comment>
<keyword evidence="2" id="KW-0663">Pyridoxal phosphate</keyword>
<keyword evidence="4" id="KW-1185">Reference proteome</keyword>
<dbReference type="Gene3D" id="3.40.50.12780">
    <property type="entry name" value="N-terminal domain of ligase-like"/>
    <property type="match status" value="1"/>
</dbReference>
<reference evidence="3" key="1">
    <citation type="journal article" date="2017" name="Mycologia">
        <title>Fusarium algeriense, sp. nov., a novel toxigenic crown rot pathogen of durum wheat from Algeria is nested in the Fusarium burgessii species complex.</title>
        <authorList>
            <person name="Laraba I."/>
            <person name="Keddad A."/>
            <person name="Boureghda H."/>
            <person name="Abdallah N."/>
            <person name="Vaughan M.M."/>
            <person name="Proctor R.H."/>
            <person name="Busman M."/>
            <person name="O'Donnell K."/>
        </authorList>
    </citation>
    <scope>NUCLEOTIDE SEQUENCE</scope>
    <source>
        <strain evidence="3">NRRL 25174</strain>
    </source>
</reference>
<dbReference type="InterPro" id="IPR000277">
    <property type="entry name" value="Cys/Met-Metab_PyrdxlP-dep_enz"/>
</dbReference>
<dbReference type="GO" id="GO:0019346">
    <property type="term" value="P:transsulfuration"/>
    <property type="evidence" value="ECO:0007669"/>
    <property type="project" value="InterPro"/>
</dbReference>
<dbReference type="EMBL" id="PVQB02000509">
    <property type="protein sequence ID" value="KAF4336262.1"/>
    <property type="molecule type" value="Genomic_DNA"/>
</dbReference>
<dbReference type="SUPFAM" id="SSF53383">
    <property type="entry name" value="PLP-dependent transferases"/>
    <property type="match status" value="1"/>
</dbReference>
<gene>
    <name evidence="3" type="ORF">FBEOM_9866</name>
</gene>
<comment type="cofactor">
    <cofactor evidence="1">
        <name>pyridoxal 5'-phosphate</name>
        <dbReference type="ChEBI" id="CHEBI:597326"/>
    </cofactor>
</comment>
<accession>A0A9P5AE54</accession>
<evidence type="ECO:0000313" key="4">
    <source>
        <dbReference type="Proteomes" id="UP000730481"/>
    </source>
</evidence>
<organism evidence="3 4">
    <name type="scientific">Fusarium beomiforme</name>
    <dbReference type="NCBI Taxonomy" id="44412"/>
    <lineage>
        <taxon>Eukaryota</taxon>
        <taxon>Fungi</taxon>
        <taxon>Dikarya</taxon>
        <taxon>Ascomycota</taxon>
        <taxon>Pezizomycotina</taxon>
        <taxon>Sordariomycetes</taxon>
        <taxon>Hypocreomycetidae</taxon>
        <taxon>Hypocreales</taxon>
        <taxon>Nectriaceae</taxon>
        <taxon>Fusarium</taxon>
        <taxon>Fusarium burgessii species complex</taxon>
    </lineage>
</organism>
<dbReference type="Pfam" id="PF01053">
    <property type="entry name" value="Cys_Met_Meta_PP"/>
    <property type="match status" value="1"/>
</dbReference>
<dbReference type="Gene3D" id="3.40.640.10">
    <property type="entry name" value="Type I PLP-dependent aspartate aminotransferase-like (Major domain)"/>
    <property type="match status" value="1"/>
</dbReference>
<dbReference type="InterPro" id="IPR015424">
    <property type="entry name" value="PyrdxlP-dep_Trfase"/>
</dbReference>
<dbReference type="AlphaFoldDB" id="A0A9P5AE54"/>
<dbReference type="InterPro" id="IPR015422">
    <property type="entry name" value="PyrdxlP-dep_Trfase_small"/>
</dbReference>
<dbReference type="Gene3D" id="3.90.1150.10">
    <property type="entry name" value="Aspartate Aminotransferase, domain 1"/>
    <property type="match status" value="1"/>
</dbReference>
<dbReference type="Proteomes" id="UP000730481">
    <property type="component" value="Unassembled WGS sequence"/>
</dbReference>